<feature type="region of interest" description="Disordered" evidence="1">
    <location>
        <begin position="129"/>
        <end position="158"/>
    </location>
</feature>
<proteinExistence type="predicted"/>
<sequence>MPFLNPSNLASTCKSMLSSNAPRRPLPTFRPLLAPVRALASQSLTRSFRLSPRTRTRLQNVSFLTATLVSIITVSLAMSGSAGVDLPCPARQGTRVGMQDEKGNEWALHTTNTTRTVIKGKRRWLDEPVVVAHSTPRGEEGHERTGPRTGVEEGEGKD</sequence>
<accession>A0A238FBA7</accession>
<dbReference type="Proteomes" id="UP000198372">
    <property type="component" value="Unassembled WGS sequence"/>
</dbReference>
<dbReference type="OrthoDB" id="2529261at2759"/>
<feature type="compositionally biased region" description="Basic and acidic residues" evidence="1">
    <location>
        <begin position="136"/>
        <end position="158"/>
    </location>
</feature>
<evidence type="ECO:0000256" key="1">
    <source>
        <dbReference type="SAM" id="MobiDB-lite"/>
    </source>
</evidence>
<gene>
    <name evidence="2" type="ORF">BQ2448_487</name>
</gene>
<keyword evidence="3" id="KW-1185">Reference proteome</keyword>
<protein>
    <submittedName>
        <fullName evidence="2">BQ2448_487 protein</fullName>
    </submittedName>
</protein>
<evidence type="ECO:0000313" key="3">
    <source>
        <dbReference type="Proteomes" id="UP000198372"/>
    </source>
</evidence>
<dbReference type="AlphaFoldDB" id="A0A238FBA7"/>
<organism evidence="2 3">
    <name type="scientific">Microbotryum intermedium</name>
    <dbReference type="NCBI Taxonomy" id="269621"/>
    <lineage>
        <taxon>Eukaryota</taxon>
        <taxon>Fungi</taxon>
        <taxon>Dikarya</taxon>
        <taxon>Basidiomycota</taxon>
        <taxon>Pucciniomycotina</taxon>
        <taxon>Microbotryomycetes</taxon>
        <taxon>Microbotryales</taxon>
        <taxon>Microbotryaceae</taxon>
        <taxon>Microbotryum</taxon>
    </lineage>
</organism>
<reference evidence="3" key="1">
    <citation type="submission" date="2016-09" db="EMBL/GenBank/DDBJ databases">
        <authorList>
            <person name="Jeantristanb JTB J.-T."/>
            <person name="Ricardo R."/>
        </authorList>
    </citation>
    <scope>NUCLEOTIDE SEQUENCE [LARGE SCALE GENOMIC DNA]</scope>
</reference>
<name>A0A238FBA7_9BASI</name>
<evidence type="ECO:0000313" key="2">
    <source>
        <dbReference type="EMBL" id="SCV68366.1"/>
    </source>
</evidence>
<dbReference type="EMBL" id="FMSP01000003">
    <property type="protein sequence ID" value="SCV68366.1"/>
    <property type="molecule type" value="Genomic_DNA"/>
</dbReference>